<reference evidence="3 4" key="1">
    <citation type="submission" date="2020-03" db="EMBL/GenBank/DDBJ databases">
        <title>Draft Genome Sequence of Cudoniella acicularis.</title>
        <authorList>
            <person name="Buettner E."/>
            <person name="Kellner H."/>
        </authorList>
    </citation>
    <scope>NUCLEOTIDE SEQUENCE [LARGE SCALE GENOMIC DNA]</scope>
    <source>
        <strain evidence="3 4">DSM 108380</strain>
    </source>
</reference>
<feature type="compositionally biased region" description="Acidic residues" evidence="1">
    <location>
        <begin position="571"/>
        <end position="583"/>
    </location>
</feature>
<dbReference type="AlphaFoldDB" id="A0A8H4RFV6"/>
<dbReference type="PANTHER" id="PTHR33112">
    <property type="entry name" value="DOMAIN PROTEIN, PUTATIVE-RELATED"/>
    <property type="match status" value="1"/>
</dbReference>
<dbReference type="Proteomes" id="UP000566819">
    <property type="component" value="Unassembled WGS sequence"/>
</dbReference>
<dbReference type="InterPro" id="IPR010730">
    <property type="entry name" value="HET"/>
</dbReference>
<evidence type="ECO:0000313" key="3">
    <source>
        <dbReference type="EMBL" id="KAF4627891.1"/>
    </source>
</evidence>
<dbReference type="EMBL" id="JAAMPI010000894">
    <property type="protein sequence ID" value="KAF4627891.1"/>
    <property type="molecule type" value="Genomic_DNA"/>
</dbReference>
<accession>A0A8H4RFV6</accession>
<evidence type="ECO:0000259" key="2">
    <source>
        <dbReference type="Pfam" id="PF06985"/>
    </source>
</evidence>
<feature type="region of interest" description="Disordered" evidence="1">
    <location>
        <begin position="1"/>
        <end position="21"/>
    </location>
</feature>
<organism evidence="3 4">
    <name type="scientific">Cudoniella acicularis</name>
    <dbReference type="NCBI Taxonomy" id="354080"/>
    <lineage>
        <taxon>Eukaryota</taxon>
        <taxon>Fungi</taxon>
        <taxon>Dikarya</taxon>
        <taxon>Ascomycota</taxon>
        <taxon>Pezizomycotina</taxon>
        <taxon>Leotiomycetes</taxon>
        <taxon>Helotiales</taxon>
        <taxon>Tricladiaceae</taxon>
        <taxon>Cudoniella</taxon>
    </lineage>
</organism>
<name>A0A8H4RFV6_9HELO</name>
<proteinExistence type="predicted"/>
<comment type="caution">
    <text evidence="3">The sequence shown here is derived from an EMBL/GenBank/DDBJ whole genome shotgun (WGS) entry which is preliminary data.</text>
</comment>
<gene>
    <name evidence="3" type="ORF">G7Y89_g10261</name>
</gene>
<dbReference type="PANTHER" id="PTHR33112:SF16">
    <property type="entry name" value="HETEROKARYON INCOMPATIBILITY DOMAIN-CONTAINING PROTEIN"/>
    <property type="match status" value="1"/>
</dbReference>
<evidence type="ECO:0000256" key="1">
    <source>
        <dbReference type="SAM" id="MobiDB-lite"/>
    </source>
</evidence>
<dbReference type="OrthoDB" id="5428863at2759"/>
<protein>
    <recommendedName>
        <fullName evidence="2">Heterokaryon incompatibility domain-containing protein</fullName>
    </recommendedName>
</protein>
<feature type="domain" description="Heterokaryon incompatibility" evidence="2">
    <location>
        <begin position="200"/>
        <end position="350"/>
    </location>
</feature>
<sequence>MAQREANEGANGMAPGSNAQRRSTAVDELSLSSGNFLCNTDSQIPLGKLFGNFKAGLGTYRELVVSSECTSHIQLIHKLFPNALAESWENFFEAVKSEGSFVVRLGVRLSEMTWRRSQVGDGLFLAASRGVASVWSSKTILNRNWIDVAKLRRWKSTCDTRHGSHKDGRYKLDSLSLVPPAFLVDTWNQCLAPAHPSTSYIALSYLWGPTTFFTSLKHTLESLQKLGALSEEGFLRIPRTIRDAMALVKLLGERYLWVDSLCIPQDDAQKKHDEIKNMATIYANASLTIIASQGQDVNFGLRGLKGISQSRNFCEKTFELNGSSQIVCHRQADIQLEDSLWMRRGWTFQEYLFSSRALVFVDDTVFWKCPHSFWEEPFDHDYDNPSGLMDTISEWNELLSAKTPHLPALGRMISAYNKRELTYPEDVLDGFAGPASVLTKNFPGGFLCGIPITFFDIFLLWRPKDGMKRRTPKNPHFQRLCLPSWSWIGWQGQLDEFSFDKGFDFAKDYPSFKDGVYVSDEHVVPIIQWSSHETRGSKGIPVASTCEEHWVGMVNAHEEFTDDGSSSAGEENNEEDEVVDDDQASGNNEDQEMSWGDDSTDDEAMSHKTECSCKDVLELVAISQGYAYNSVLSSEDTLLEWAHPERPKGTETYQFYNVLCIEWEDSIAYRRGIGRVFKDAWERQELEWIDLMLG</sequence>
<keyword evidence="4" id="KW-1185">Reference proteome</keyword>
<dbReference type="Pfam" id="PF06985">
    <property type="entry name" value="HET"/>
    <property type="match status" value="1"/>
</dbReference>
<feature type="region of interest" description="Disordered" evidence="1">
    <location>
        <begin position="560"/>
        <end position="607"/>
    </location>
</feature>
<evidence type="ECO:0000313" key="4">
    <source>
        <dbReference type="Proteomes" id="UP000566819"/>
    </source>
</evidence>